<accession>A0A6J7SPN1</accession>
<evidence type="ECO:0000313" key="1">
    <source>
        <dbReference type="EMBL" id="CAB4777054.1"/>
    </source>
</evidence>
<organism evidence="2">
    <name type="scientific">freshwater metagenome</name>
    <dbReference type="NCBI Taxonomy" id="449393"/>
    <lineage>
        <taxon>unclassified sequences</taxon>
        <taxon>metagenomes</taxon>
        <taxon>ecological metagenomes</taxon>
    </lineage>
</organism>
<evidence type="ECO:0000313" key="3">
    <source>
        <dbReference type="EMBL" id="CAB5077070.1"/>
    </source>
</evidence>
<dbReference type="AlphaFoldDB" id="A0A6J7SPN1"/>
<gene>
    <name evidence="1" type="ORF">UFOPK2942_00451</name>
    <name evidence="2" type="ORF">UFOPK4242_01044</name>
    <name evidence="3" type="ORF">UFOPK4382_01156</name>
</gene>
<proteinExistence type="predicted"/>
<dbReference type="EMBL" id="CAFBRA010000101">
    <property type="protein sequence ID" value="CAB5077070.1"/>
    <property type="molecule type" value="Genomic_DNA"/>
</dbReference>
<name>A0A6J7SPN1_9ZZZZ</name>
<protein>
    <submittedName>
        <fullName evidence="2">Unannotated protein</fullName>
    </submittedName>
</protein>
<dbReference type="EMBL" id="CAFAAA010000009">
    <property type="protein sequence ID" value="CAB4777054.1"/>
    <property type="molecule type" value="Genomic_DNA"/>
</dbReference>
<dbReference type="EMBL" id="CAFBQC010000060">
    <property type="protein sequence ID" value="CAB5043384.1"/>
    <property type="molecule type" value="Genomic_DNA"/>
</dbReference>
<reference evidence="2" key="1">
    <citation type="submission" date="2020-05" db="EMBL/GenBank/DDBJ databases">
        <authorList>
            <person name="Chiriac C."/>
            <person name="Salcher M."/>
            <person name="Ghai R."/>
            <person name="Kavagutti S V."/>
        </authorList>
    </citation>
    <scope>NUCLEOTIDE SEQUENCE</scope>
</reference>
<evidence type="ECO:0000313" key="2">
    <source>
        <dbReference type="EMBL" id="CAB5043384.1"/>
    </source>
</evidence>
<sequence length="68" mass="7420">MLMRNEYHDAEVSAQKIERIKIPHPKLKLDGTNCGIKATAKTAAFTFVKLVINPSRNAGPSPVFAVPS</sequence>